<dbReference type="HOGENOM" id="CLU_712938_0_0_2"/>
<dbReference type="STRING" id="69014.TK1788"/>
<dbReference type="EMBL" id="AP006878">
    <property type="protein sequence ID" value="BAD85977.1"/>
    <property type="molecule type" value="Genomic_DNA"/>
</dbReference>
<gene>
    <name evidence="1" type="ordered locus">TK1788</name>
</gene>
<dbReference type="Proteomes" id="UP000000536">
    <property type="component" value="Chromosome"/>
</dbReference>
<dbReference type="PATRIC" id="fig|69014.16.peg.1744"/>
<organism evidence="1 2">
    <name type="scientific">Thermococcus kodakarensis (strain ATCC BAA-918 / JCM 12380 / KOD1)</name>
    <name type="common">Pyrococcus kodakaraensis (strain KOD1)</name>
    <dbReference type="NCBI Taxonomy" id="69014"/>
    <lineage>
        <taxon>Archaea</taxon>
        <taxon>Methanobacteriati</taxon>
        <taxon>Methanobacteriota</taxon>
        <taxon>Thermococci</taxon>
        <taxon>Thermococcales</taxon>
        <taxon>Thermococcaceae</taxon>
        <taxon>Thermococcus</taxon>
    </lineage>
</organism>
<evidence type="ECO:0000313" key="1">
    <source>
        <dbReference type="EMBL" id="BAD85977.1"/>
    </source>
</evidence>
<dbReference type="KEGG" id="tko:TK1788"/>
<proteinExistence type="predicted"/>
<reference evidence="1 2" key="1">
    <citation type="journal article" date="2005" name="Genome Res.">
        <title>Complete genome sequence of the hyperthermophilic archaeon Thermococcus kodakaraensis KOD1 and comparison with Pyrococcus genomes.</title>
        <authorList>
            <person name="Fukui T."/>
            <person name="Atomi H."/>
            <person name="Kanai T."/>
            <person name="Matsumi R."/>
            <person name="Fujiwara S."/>
            <person name="Imanaka T."/>
        </authorList>
    </citation>
    <scope>NUCLEOTIDE SEQUENCE [LARGE SCALE GENOMIC DNA]</scope>
    <source>
        <strain evidence="2">ATCC BAA-918 / JCM 12380 / KOD1</strain>
    </source>
</reference>
<sequence>MKSKLVIVLLISLTIVSLALIRLSPPGGDTFTGLCVYSSPSFSILYNGSQTVAVGKSLEVGRVYTVHGRLRRTNRGLWMDVSSFETSLPDFPLESIEGAYWTEGSPYLLTPDRVYLATPINASKGELVLVRGLGYGSKFYPLEVHRRGFSASPKNGFPFVVEGVVMSIGRYISIWNESEEFKVLKLRGVEVSPGQRIRVAGIVKVRDYIYLYPSEPKDIALLGYSKLKPLWNSSIGDIVEAKCLVLDSGSTLKLNCTDLRLYGFKARVGDVVHIRALRRKSSLLCLNCSVVHPREKLPNELCEYSPGNFAKISGTVTWVKRYRNGFGLANVTDGNCWVLLKLPKSLGVSVASGENVTAYGFFTTYREKPAFEIQSGEDLCSGISC</sequence>
<dbReference type="eggNOG" id="arCOG04020">
    <property type="taxonomic scope" value="Archaea"/>
</dbReference>
<protein>
    <submittedName>
        <fullName evidence="1">Uncharacterized protein</fullName>
    </submittedName>
</protein>
<dbReference type="InParanoid" id="Q5JJ75"/>
<accession>Q5JJ75</accession>
<dbReference type="EnsemblBacteria" id="BAD85977">
    <property type="protein sequence ID" value="BAD85977"/>
    <property type="gene ID" value="TK1788"/>
</dbReference>
<dbReference type="AlphaFoldDB" id="Q5JJ75"/>
<dbReference type="OrthoDB" id="86149at2157"/>
<name>Q5JJ75_THEKO</name>
<keyword evidence="2" id="KW-1185">Reference proteome</keyword>
<evidence type="ECO:0000313" key="2">
    <source>
        <dbReference type="Proteomes" id="UP000000536"/>
    </source>
</evidence>